<feature type="binding site" evidence="7">
    <location>
        <position position="140"/>
    </location>
    <ligand>
        <name>Zn(2+)</name>
        <dbReference type="ChEBI" id="CHEBI:29105"/>
    </ligand>
</feature>
<dbReference type="SUPFAM" id="SSF46785">
    <property type="entry name" value="Winged helix' DNA-binding domain"/>
    <property type="match status" value="1"/>
</dbReference>
<organism evidence="9 10">
    <name type="scientific">Opacimonas viscosa</name>
    <dbReference type="NCBI Taxonomy" id="2961944"/>
    <lineage>
        <taxon>Bacteria</taxon>
        <taxon>Pseudomonadati</taxon>
        <taxon>Pseudomonadota</taxon>
        <taxon>Gammaproteobacteria</taxon>
        <taxon>Alteromonadales</taxon>
        <taxon>Alteromonadaceae</taxon>
        <taxon>Opacimonas</taxon>
    </lineage>
</organism>
<accession>A0AA41X1D1</accession>
<evidence type="ECO:0000256" key="1">
    <source>
        <dbReference type="ARBA" id="ARBA00007957"/>
    </source>
</evidence>
<gene>
    <name evidence="8" type="primary">fur</name>
    <name evidence="9" type="ORF">NLF92_04385</name>
</gene>
<dbReference type="Pfam" id="PF01475">
    <property type="entry name" value="FUR"/>
    <property type="match status" value="1"/>
</dbReference>
<comment type="cofactor">
    <cofactor evidence="7">
        <name>Zn(2+)</name>
        <dbReference type="ChEBI" id="CHEBI:29105"/>
    </cofactor>
    <text evidence="7">Binds 1 zinc ion per subunit.</text>
</comment>
<dbReference type="Gene3D" id="3.30.1490.190">
    <property type="match status" value="1"/>
</dbReference>
<reference evidence="9" key="1">
    <citation type="submission" date="2022-07" db="EMBL/GenBank/DDBJ databases">
        <title>Characterization of the Novel Bacterium Alteromonas immobilis LMIT006 and Alteromonas gregis LMIT007.</title>
        <authorList>
            <person name="Lin X."/>
        </authorList>
    </citation>
    <scope>NUCLEOTIDE SEQUENCE</scope>
    <source>
        <strain evidence="9">LMIT007</strain>
    </source>
</reference>
<evidence type="ECO:0000256" key="6">
    <source>
        <dbReference type="ARBA" id="ARBA00023163"/>
    </source>
</evidence>
<feature type="binding site" evidence="7">
    <location>
        <position position="97"/>
    </location>
    <ligand>
        <name>Zn(2+)</name>
        <dbReference type="ChEBI" id="CHEBI:29105"/>
    </ligand>
</feature>
<evidence type="ECO:0000256" key="4">
    <source>
        <dbReference type="ARBA" id="ARBA00023015"/>
    </source>
</evidence>
<keyword evidence="8" id="KW-0963">Cytoplasm</keyword>
<sequence>MKTIIEKAKAHCENNGARFTPLREEVYRILVAEDAPVGAYDLLDMLRKSNDSAKPATIYRSLDFLLDFGLIHKLESTNMYVACHHFGCAHPVQFLICDTCGDVAEIQSTAIHDALSAQAETLGFTVKQQTIEAHGICTKCC</sequence>
<comment type="subunit">
    <text evidence="8">Homodimer.</text>
</comment>
<evidence type="ECO:0000256" key="2">
    <source>
        <dbReference type="ARBA" id="ARBA00022491"/>
    </source>
</evidence>
<dbReference type="InterPro" id="IPR002481">
    <property type="entry name" value="FUR"/>
</dbReference>
<dbReference type="InterPro" id="IPR036390">
    <property type="entry name" value="WH_DNA-bd_sf"/>
</dbReference>
<dbReference type="EMBL" id="JANATA010000005">
    <property type="protein sequence ID" value="MCP3428178.1"/>
    <property type="molecule type" value="Genomic_DNA"/>
</dbReference>
<dbReference type="GO" id="GO:0005829">
    <property type="term" value="C:cytosol"/>
    <property type="evidence" value="ECO:0007669"/>
    <property type="project" value="TreeGrafter"/>
</dbReference>
<dbReference type="InterPro" id="IPR036388">
    <property type="entry name" value="WH-like_DNA-bd_sf"/>
</dbReference>
<evidence type="ECO:0000313" key="9">
    <source>
        <dbReference type="EMBL" id="MCP3428178.1"/>
    </source>
</evidence>
<dbReference type="InterPro" id="IPR043135">
    <property type="entry name" value="Fur_C"/>
</dbReference>
<dbReference type="GO" id="GO:0000976">
    <property type="term" value="F:transcription cis-regulatory region binding"/>
    <property type="evidence" value="ECO:0007669"/>
    <property type="project" value="TreeGrafter"/>
</dbReference>
<keyword evidence="2 8" id="KW-0678">Repressor</keyword>
<feature type="binding site" evidence="7">
    <location>
        <position position="137"/>
    </location>
    <ligand>
        <name>Zn(2+)</name>
        <dbReference type="ChEBI" id="CHEBI:29105"/>
    </ligand>
</feature>
<dbReference type="GO" id="GO:0008270">
    <property type="term" value="F:zinc ion binding"/>
    <property type="evidence" value="ECO:0007669"/>
    <property type="project" value="TreeGrafter"/>
</dbReference>
<evidence type="ECO:0000256" key="5">
    <source>
        <dbReference type="ARBA" id="ARBA00023125"/>
    </source>
</evidence>
<name>A0AA41X1D1_9ALTE</name>
<proteinExistence type="inferred from homology"/>
<dbReference type="GO" id="GO:0045892">
    <property type="term" value="P:negative regulation of DNA-templated transcription"/>
    <property type="evidence" value="ECO:0007669"/>
    <property type="project" value="TreeGrafter"/>
</dbReference>
<dbReference type="PANTHER" id="PTHR33202:SF6">
    <property type="entry name" value="ZINC UPTAKE REGULATION PROTEIN"/>
    <property type="match status" value="1"/>
</dbReference>
<keyword evidence="5 8" id="KW-0238">DNA-binding</keyword>
<comment type="similarity">
    <text evidence="1 8">Belongs to the Fur family.</text>
</comment>
<dbReference type="PANTHER" id="PTHR33202">
    <property type="entry name" value="ZINC UPTAKE REGULATION PROTEIN"/>
    <property type="match status" value="1"/>
</dbReference>
<feature type="binding site" evidence="7">
    <location>
        <position position="100"/>
    </location>
    <ligand>
        <name>Zn(2+)</name>
        <dbReference type="ChEBI" id="CHEBI:29105"/>
    </ligand>
</feature>
<evidence type="ECO:0000313" key="10">
    <source>
        <dbReference type="Proteomes" id="UP001165413"/>
    </source>
</evidence>
<dbReference type="GO" id="GO:0003700">
    <property type="term" value="F:DNA-binding transcription factor activity"/>
    <property type="evidence" value="ECO:0007669"/>
    <property type="project" value="UniProtKB-UniRule"/>
</dbReference>
<keyword evidence="4 8" id="KW-0805">Transcription regulation</keyword>
<comment type="subcellular location">
    <subcellularLocation>
        <location evidence="8">Cytoplasm</location>
    </subcellularLocation>
</comment>
<dbReference type="GO" id="GO:1900376">
    <property type="term" value="P:regulation of secondary metabolite biosynthetic process"/>
    <property type="evidence" value="ECO:0007669"/>
    <property type="project" value="TreeGrafter"/>
</dbReference>
<evidence type="ECO:0000256" key="8">
    <source>
        <dbReference type="RuleBase" id="RU364037"/>
    </source>
</evidence>
<keyword evidence="10" id="KW-1185">Reference proteome</keyword>
<keyword evidence="8" id="KW-0408">Iron</keyword>
<protein>
    <recommendedName>
        <fullName evidence="8">Ferric uptake regulation protein</fullName>
    </recommendedName>
</protein>
<dbReference type="Gene3D" id="1.10.10.10">
    <property type="entry name" value="Winged helix-like DNA-binding domain superfamily/Winged helix DNA-binding domain"/>
    <property type="match status" value="1"/>
</dbReference>
<dbReference type="AlphaFoldDB" id="A0AA41X1D1"/>
<dbReference type="RefSeq" id="WP_254099274.1">
    <property type="nucleotide sequence ID" value="NZ_JANATA010000005.1"/>
</dbReference>
<keyword evidence="7 8" id="KW-0479">Metal-binding</keyword>
<keyword evidence="3 7" id="KW-0862">Zinc</keyword>
<keyword evidence="6 8" id="KW-0804">Transcription</keyword>
<evidence type="ECO:0000256" key="3">
    <source>
        <dbReference type="ARBA" id="ARBA00022833"/>
    </source>
</evidence>
<comment type="caution">
    <text evidence="9">The sequence shown here is derived from an EMBL/GenBank/DDBJ whole genome shotgun (WGS) entry which is preliminary data.</text>
</comment>
<dbReference type="CDD" id="cd07153">
    <property type="entry name" value="Fur_like"/>
    <property type="match status" value="1"/>
</dbReference>
<dbReference type="Proteomes" id="UP001165413">
    <property type="component" value="Unassembled WGS sequence"/>
</dbReference>
<evidence type="ECO:0000256" key="7">
    <source>
        <dbReference type="PIRSR" id="PIRSR602481-1"/>
    </source>
</evidence>